<feature type="region of interest" description="Disordered" evidence="4">
    <location>
        <begin position="89"/>
        <end position="114"/>
    </location>
</feature>
<keyword evidence="2" id="KW-0479">Metal-binding</keyword>
<dbReference type="PANTHER" id="PTHR46057:SF9">
    <property type="entry name" value="FCS-LIKE ZINC FINGER 1"/>
    <property type="match status" value="1"/>
</dbReference>
<comment type="similarity">
    <text evidence="1">Belongs to the FLZ family.</text>
</comment>
<evidence type="ECO:0000259" key="5">
    <source>
        <dbReference type="PROSITE" id="PS51795"/>
    </source>
</evidence>
<organism evidence="6 7">
    <name type="scientific">Spirodela intermedia</name>
    <name type="common">Intermediate duckweed</name>
    <dbReference type="NCBI Taxonomy" id="51605"/>
    <lineage>
        <taxon>Eukaryota</taxon>
        <taxon>Viridiplantae</taxon>
        <taxon>Streptophyta</taxon>
        <taxon>Embryophyta</taxon>
        <taxon>Tracheophyta</taxon>
        <taxon>Spermatophyta</taxon>
        <taxon>Magnoliopsida</taxon>
        <taxon>Liliopsida</taxon>
        <taxon>Araceae</taxon>
        <taxon>Lemnoideae</taxon>
        <taxon>Spirodela</taxon>
    </lineage>
</organism>
<dbReference type="InterPro" id="IPR044533">
    <property type="entry name" value="FLZ1/2/3"/>
</dbReference>
<dbReference type="AlphaFoldDB" id="A0A7I8LA23"/>
<dbReference type="InterPro" id="IPR007650">
    <property type="entry name" value="Zf-FLZ_dom"/>
</dbReference>
<dbReference type="OrthoDB" id="1916924at2759"/>
<name>A0A7I8LA23_SPIIN</name>
<dbReference type="EMBL" id="LR746276">
    <property type="protein sequence ID" value="CAA7406710.1"/>
    <property type="molecule type" value="Genomic_DNA"/>
</dbReference>
<dbReference type="Pfam" id="PF04570">
    <property type="entry name" value="zf-FLZ"/>
    <property type="match status" value="1"/>
</dbReference>
<evidence type="ECO:0000313" key="7">
    <source>
        <dbReference type="Proteomes" id="UP000663760"/>
    </source>
</evidence>
<dbReference type="PANTHER" id="PTHR46057">
    <property type="entry name" value="FCS-LIKE ZINC FINGER 1-RELATED"/>
    <property type="match status" value="1"/>
</dbReference>
<evidence type="ECO:0000256" key="3">
    <source>
        <dbReference type="PROSITE-ProRule" id="PRU01131"/>
    </source>
</evidence>
<proteinExistence type="inferred from homology"/>
<evidence type="ECO:0000256" key="2">
    <source>
        <dbReference type="ARBA" id="ARBA00022723"/>
    </source>
</evidence>
<reference evidence="6" key="1">
    <citation type="submission" date="2020-02" db="EMBL/GenBank/DDBJ databases">
        <authorList>
            <person name="Scholz U."/>
            <person name="Mascher M."/>
            <person name="Fiebig A."/>
        </authorList>
    </citation>
    <scope>NUCLEOTIDE SEQUENCE</scope>
</reference>
<dbReference type="Proteomes" id="UP000663760">
    <property type="component" value="Chromosome 13"/>
</dbReference>
<evidence type="ECO:0000256" key="1">
    <source>
        <dbReference type="ARBA" id="ARBA00009374"/>
    </source>
</evidence>
<dbReference type="GO" id="GO:0046872">
    <property type="term" value="F:metal ion binding"/>
    <property type="evidence" value="ECO:0007669"/>
    <property type="project" value="UniProtKB-KW"/>
</dbReference>
<evidence type="ECO:0000313" key="6">
    <source>
        <dbReference type="EMBL" id="CAA7406710.1"/>
    </source>
</evidence>
<evidence type="ECO:0000256" key="4">
    <source>
        <dbReference type="SAM" id="MobiDB-lite"/>
    </source>
</evidence>
<sequence length="128" mass="14532">MADACVVPCSSTLKRRESQGELRTLGGVIFSLEVAYQEKERRHSPDACFLCERPLRAFGDVFMYQGDKPFCSEDCRQEQIDLDDARDREARYRQRRNHRRVATGEATPQSADLPSIRHTLATEAIVAG</sequence>
<gene>
    <name evidence="6" type="ORF">SI8410_13017388</name>
</gene>
<dbReference type="PROSITE" id="PS51795">
    <property type="entry name" value="ZF_FLZ"/>
    <property type="match status" value="1"/>
</dbReference>
<feature type="zinc finger region" description="FLZ-type" evidence="3">
    <location>
        <begin position="43"/>
        <end position="87"/>
    </location>
</feature>
<keyword evidence="7" id="KW-1185">Reference proteome</keyword>
<accession>A0A7I8LA23</accession>
<feature type="domain" description="FLZ-type" evidence="5">
    <location>
        <begin position="43"/>
        <end position="87"/>
    </location>
</feature>
<protein>
    <recommendedName>
        <fullName evidence="5">FLZ-type domain-containing protein</fullName>
    </recommendedName>
</protein>